<dbReference type="InterPro" id="IPR036509">
    <property type="entry name" value="Met_Sox_Rdtase_MsrA_sf"/>
</dbReference>
<dbReference type="HAMAP" id="MF_01401">
    <property type="entry name" value="MsrA"/>
    <property type="match status" value="1"/>
</dbReference>
<reference evidence="7 8" key="1">
    <citation type="submission" date="2019-03" db="EMBL/GenBank/DDBJ databases">
        <title>Genomic Encyclopedia of Type Strains, Phase IV (KMG-IV): sequencing the most valuable type-strain genomes for metagenomic binning, comparative biology and taxonomic classification.</title>
        <authorList>
            <person name="Goeker M."/>
        </authorList>
    </citation>
    <scope>NUCLEOTIDE SEQUENCE [LARGE SCALE GENOMIC DNA]</scope>
    <source>
        <strain evidence="7 8">DSM 26377</strain>
    </source>
</reference>
<comment type="catalytic activity">
    <reaction evidence="2 4">
        <text>L-methionyl-[protein] + [thioredoxin]-disulfide + H2O = L-methionyl-(S)-S-oxide-[protein] + [thioredoxin]-dithiol</text>
        <dbReference type="Rhea" id="RHEA:14217"/>
        <dbReference type="Rhea" id="RHEA-COMP:10698"/>
        <dbReference type="Rhea" id="RHEA-COMP:10700"/>
        <dbReference type="Rhea" id="RHEA-COMP:12313"/>
        <dbReference type="Rhea" id="RHEA-COMP:12315"/>
        <dbReference type="ChEBI" id="CHEBI:15377"/>
        <dbReference type="ChEBI" id="CHEBI:16044"/>
        <dbReference type="ChEBI" id="CHEBI:29950"/>
        <dbReference type="ChEBI" id="CHEBI:44120"/>
        <dbReference type="ChEBI" id="CHEBI:50058"/>
        <dbReference type="EC" id="1.8.4.11"/>
    </reaction>
</comment>
<comment type="function">
    <text evidence="4">Has an important function as a repair enzyme for proteins that have been inactivated by oxidation. Catalyzes the reversible oxidation-reduction of methionine sulfoxide in proteins to methionine.</text>
</comment>
<keyword evidence="8" id="KW-1185">Reference proteome</keyword>
<feature type="chain" id="PRO_5030099585" description="Peptide methionine sulfoxide reductase MsrA" evidence="5">
    <location>
        <begin position="26"/>
        <end position="197"/>
    </location>
</feature>
<dbReference type="Pfam" id="PF01625">
    <property type="entry name" value="PMSR"/>
    <property type="match status" value="1"/>
</dbReference>
<evidence type="ECO:0000256" key="3">
    <source>
        <dbReference type="ARBA" id="ARBA00048782"/>
    </source>
</evidence>
<keyword evidence="1 4" id="KW-0560">Oxidoreductase</keyword>
<evidence type="ECO:0000313" key="8">
    <source>
        <dbReference type="Proteomes" id="UP000295341"/>
    </source>
</evidence>
<feature type="active site" evidence="4">
    <location>
        <position position="34"/>
    </location>
</feature>
<evidence type="ECO:0000313" key="7">
    <source>
        <dbReference type="EMBL" id="TDU31404.1"/>
    </source>
</evidence>
<dbReference type="NCBIfam" id="TIGR00401">
    <property type="entry name" value="msrA"/>
    <property type="match status" value="1"/>
</dbReference>
<keyword evidence="5" id="KW-0732">Signal</keyword>
<comment type="catalytic activity">
    <reaction evidence="3 4">
        <text>[thioredoxin]-disulfide + L-methionine + H2O = L-methionine (S)-S-oxide + [thioredoxin]-dithiol</text>
        <dbReference type="Rhea" id="RHEA:19993"/>
        <dbReference type="Rhea" id="RHEA-COMP:10698"/>
        <dbReference type="Rhea" id="RHEA-COMP:10700"/>
        <dbReference type="ChEBI" id="CHEBI:15377"/>
        <dbReference type="ChEBI" id="CHEBI:29950"/>
        <dbReference type="ChEBI" id="CHEBI:50058"/>
        <dbReference type="ChEBI" id="CHEBI:57844"/>
        <dbReference type="ChEBI" id="CHEBI:58772"/>
        <dbReference type="EC" id="1.8.4.11"/>
    </reaction>
</comment>
<dbReference type="EC" id="1.8.4.11" evidence="4"/>
<sequence>MKRPRGAVLLAAFLLGLGLSAGAQAARAIFATGCFWSAESDFEDLPGVTSVVSGYIGGYVPNPSYEQVASGMTGHAEAIEVVYDPARITYAELLAHFWRTHDPFDGDGQFCDQGTMYRPAIFYLDAVQRAAAQASRDAVQKRFGQPVLTHISRADRFWPAEAVHQDFRKRNTARYAEYREGCRRDARLREVWGDPRH</sequence>
<evidence type="ECO:0000256" key="2">
    <source>
        <dbReference type="ARBA" id="ARBA00047806"/>
    </source>
</evidence>
<proteinExistence type="inferred from homology"/>
<evidence type="ECO:0000259" key="6">
    <source>
        <dbReference type="Pfam" id="PF01625"/>
    </source>
</evidence>
<dbReference type="EMBL" id="SOBT01000008">
    <property type="protein sequence ID" value="TDU31404.1"/>
    <property type="molecule type" value="Genomic_DNA"/>
</dbReference>
<evidence type="ECO:0000256" key="4">
    <source>
        <dbReference type="HAMAP-Rule" id="MF_01401"/>
    </source>
</evidence>
<comment type="caution">
    <text evidence="7">The sequence shown here is derived from an EMBL/GenBank/DDBJ whole genome shotgun (WGS) entry which is preliminary data.</text>
</comment>
<comment type="similarity">
    <text evidence="4">Belongs to the MsrA Met sulfoxide reductase family.</text>
</comment>
<dbReference type="SUPFAM" id="SSF55068">
    <property type="entry name" value="Peptide methionine sulfoxide reductase"/>
    <property type="match status" value="1"/>
</dbReference>
<dbReference type="Proteomes" id="UP000295341">
    <property type="component" value="Unassembled WGS sequence"/>
</dbReference>
<dbReference type="RefSeq" id="WP_210772642.1">
    <property type="nucleotide sequence ID" value="NZ_MWIN01000039.1"/>
</dbReference>
<dbReference type="PANTHER" id="PTHR43774:SF1">
    <property type="entry name" value="PEPTIDE METHIONINE SULFOXIDE REDUCTASE MSRA 2"/>
    <property type="match status" value="1"/>
</dbReference>
<accession>A0A4R7PBE2</accession>
<dbReference type="GO" id="GO:0008113">
    <property type="term" value="F:peptide-methionine (S)-S-oxide reductase activity"/>
    <property type="evidence" value="ECO:0007669"/>
    <property type="project" value="UniProtKB-UniRule"/>
</dbReference>
<name>A0A4R7PBE2_9GAMM</name>
<dbReference type="AlphaFoldDB" id="A0A4R7PBE2"/>
<feature type="signal peptide" evidence="5">
    <location>
        <begin position="1"/>
        <end position="25"/>
    </location>
</feature>
<protein>
    <recommendedName>
        <fullName evidence="4">Peptide methionine sulfoxide reductase MsrA</fullName>
        <shortName evidence="4">Protein-methionine-S-oxide reductase</shortName>
        <ecNumber evidence="4">1.8.4.11</ecNumber>
    </recommendedName>
    <alternativeName>
        <fullName evidence="4">Peptide-methionine (S)-S-oxide reductase</fullName>
        <shortName evidence="4">Peptide Met(O) reductase</shortName>
    </alternativeName>
</protein>
<dbReference type="PANTHER" id="PTHR43774">
    <property type="entry name" value="PEPTIDE METHIONINE SULFOXIDE REDUCTASE"/>
    <property type="match status" value="1"/>
</dbReference>
<organism evidence="7 8">
    <name type="scientific">Panacagrimonas perspica</name>
    <dbReference type="NCBI Taxonomy" id="381431"/>
    <lineage>
        <taxon>Bacteria</taxon>
        <taxon>Pseudomonadati</taxon>
        <taxon>Pseudomonadota</taxon>
        <taxon>Gammaproteobacteria</taxon>
        <taxon>Nevskiales</taxon>
        <taxon>Nevskiaceae</taxon>
        <taxon>Panacagrimonas</taxon>
    </lineage>
</organism>
<dbReference type="InterPro" id="IPR002569">
    <property type="entry name" value="Met_Sox_Rdtase_MsrA_dom"/>
</dbReference>
<gene>
    <name evidence="4" type="primary">msrA</name>
    <name evidence="7" type="ORF">DFR24_0772</name>
</gene>
<dbReference type="GO" id="GO:0033744">
    <property type="term" value="F:L-methionine:thioredoxin-disulfide S-oxidoreductase activity"/>
    <property type="evidence" value="ECO:0007669"/>
    <property type="project" value="RHEA"/>
</dbReference>
<evidence type="ECO:0000256" key="1">
    <source>
        <dbReference type="ARBA" id="ARBA00023002"/>
    </source>
</evidence>
<feature type="domain" description="Peptide methionine sulphoxide reductase MsrA" evidence="6">
    <location>
        <begin position="28"/>
        <end position="176"/>
    </location>
</feature>
<evidence type="ECO:0000256" key="5">
    <source>
        <dbReference type="SAM" id="SignalP"/>
    </source>
</evidence>
<dbReference type="Gene3D" id="3.30.1060.10">
    <property type="entry name" value="Peptide methionine sulphoxide reductase MsrA"/>
    <property type="match status" value="1"/>
</dbReference>